<evidence type="ECO:0000256" key="2">
    <source>
        <dbReference type="ARBA" id="ARBA00022448"/>
    </source>
</evidence>
<keyword evidence="3" id="KW-0547">Nucleotide-binding</keyword>
<dbReference type="AlphaFoldDB" id="A0A9D2ALB4"/>
<accession>A0A9D2ALB4</accession>
<dbReference type="Proteomes" id="UP000824230">
    <property type="component" value="Unassembled WGS sequence"/>
</dbReference>
<evidence type="ECO:0000256" key="1">
    <source>
        <dbReference type="ARBA" id="ARBA00005417"/>
    </source>
</evidence>
<dbReference type="SMART" id="SM00382">
    <property type="entry name" value="AAA"/>
    <property type="match status" value="1"/>
</dbReference>
<keyword evidence="4 6" id="KW-0067">ATP-binding</keyword>
<evidence type="ECO:0000259" key="5">
    <source>
        <dbReference type="PROSITE" id="PS50893"/>
    </source>
</evidence>
<dbReference type="PROSITE" id="PS50893">
    <property type="entry name" value="ABC_TRANSPORTER_2"/>
    <property type="match status" value="1"/>
</dbReference>
<evidence type="ECO:0000256" key="3">
    <source>
        <dbReference type="ARBA" id="ARBA00022741"/>
    </source>
</evidence>
<gene>
    <name evidence="6" type="ORF">H9738_02240</name>
</gene>
<dbReference type="InterPro" id="IPR027417">
    <property type="entry name" value="P-loop_NTPase"/>
</dbReference>
<dbReference type="PANTHER" id="PTHR42711">
    <property type="entry name" value="ABC TRANSPORTER ATP-BINDING PROTEIN"/>
    <property type="match status" value="1"/>
</dbReference>
<dbReference type="Gene3D" id="3.40.50.300">
    <property type="entry name" value="P-loop containing nucleotide triphosphate hydrolases"/>
    <property type="match status" value="1"/>
</dbReference>
<dbReference type="InterPro" id="IPR017871">
    <property type="entry name" value="ABC_transporter-like_CS"/>
</dbReference>
<dbReference type="PROSITE" id="PS00211">
    <property type="entry name" value="ABC_TRANSPORTER_1"/>
    <property type="match status" value="1"/>
</dbReference>
<sequence length="316" mass="34896">MSNSTLSISVSGLKKAYAGRPVLENLNFTVPKGSIYTLLGSNGAGKTTTIRILTTQIPADQGEAEIEGYSVSKSPHKVREVISLTGQFSAVDEVLTGKENLVLMARLRQLPSPKKAALDLLEYFGLADAADQRVSSYSGGMKRKLDIAISLTGHPKVIFLDEPTIGLDPQSRRSMWKLIKELQASGVTIFLTTQYLEEAEELADRIAILDKGKIIAEGTSRELKSYLPQGALEFFFQDPESLEAAASLLKDYKTAFVPEEYKLTVFTDGKGDTLAGICSMLYQDCIKIRDFARLTPRLEDVFLSMIDRKEKNRDEI</sequence>
<comment type="caution">
    <text evidence="6">The sequence shown here is derived from an EMBL/GenBank/DDBJ whole genome shotgun (WGS) entry which is preliminary data.</text>
</comment>
<comment type="similarity">
    <text evidence="1">Belongs to the ABC transporter superfamily.</text>
</comment>
<name>A0A9D2ALB4_9FIRM</name>
<keyword evidence="2" id="KW-0813">Transport</keyword>
<dbReference type="GO" id="GO:0016887">
    <property type="term" value="F:ATP hydrolysis activity"/>
    <property type="evidence" value="ECO:0007669"/>
    <property type="project" value="InterPro"/>
</dbReference>
<dbReference type="EMBL" id="DXFG01000045">
    <property type="protein sequence ID" value="HIX36678.1"/>
    <property type="molecule type" value="Genomic_DNA"/>
</dbReference>
<evidence type="ECO:0000313" key="6">
    <source>
        <dbReference type="EMBL" id="HIX36678.1"/>
    </source>
</evidence>
<evidence type="ECO:0000256" key="4">
    <source>
        <dbReference type="ARBA" id="ARBA00022840"/>
    </source>
</evidence>
<reference evidence="6" key="2">
    <citation type="submission" date="2021-04" db="EMBL/GenBank/DDBJ databases">
        <authorList>
            <person name="Gilroy R."/>
        </authorList>
    </citation>
    <scope>NUCLEOTIDE SEQUENCE</scope>
    <source>
        <strain evidence="6">ChiHjej12B11-1927</strain>
    </source>
</reference>
<evidence type="ECO:0000313" key="7">
    <source>
        <dbReference type="Proteomes" id="UP000824230"/>
    </source>
</evidence>
<feature type="domain" description="ABC transporter" evidence="5">
    <location>
        <begin position="8"/>
        <end position="236"/>
    </location>
</feature>
<dbReference type="InterPro" id="IPR003593">
    <property type="entry name" value="AAA+_ATPase"/>
</dbReference>
<dbReference type="GO" id="GO:0005524">
    <property type="term" value="F:ATP binding"/>
    <property type="evidence" value="ECO:0007669"/>
    <property type="project" value="UniProtKB-KW"/>
</dbReference>
<dbReference type="InterPro" id="IPR050763">
    <property type="entry name" value="ABC_transporter_ATP-binding"/>
</dbReference>
<dbReference type="Pfam" id="PF00005">
    <property type="entry name" value="ABC_tran"/>
    <property type="match status" value="1"/>
</dbReference>
<dbReference type="SUPFAM" id="SSF52540">
    <property type="entry name" value="P-loop containing nucleoside triphosphate hydrolases"/>
    <property type="match status" value="1"/>
</dbReference>
<proteinExistence type="inferred from homology"/>
<protein>
    <submittedName>
        <fullName evidence="6">ATP-binding cassette domain-containing protein</fullName>
    </submittedName>
</protein>
<dbReference type="PANTHER" id="PTHR42711:SF5">
    <property type="entry name" value="ABC TRANSPORTER ATP-BINDING PROTEIN NATA"/>
    <property type="match status" value="1"/>
</dbReference>
<dbReference type="InterPro" id="IPR003439">
    <property type="entry name" value="ABC_transporter-like_ATP-bd"/>
</dbReference>
<organism evidence="6 7">
    <name type="scientific">Candidatus Blautia pullistercoris</name>
    <dbReference type="NCBI Taxonomy" id="2838499"/>
    <lineage>
        <taxon>Bacteria</taxon>
        <taxon>Bacillati</taxon>
        <taxon>Bacillota</taxon>
        <taxon>Clostridia</taxon>
        <taxon>Lachnospirales</taxon>
        <taxon>Lachnospiraceae</taxon>
        <taxon>Blautia</taxon>
    </lineage>
</organism>
<reference evidence="6" key="1">
    <citation type="journal article" date="2021" name="PeerJ">
        <title>Extensive microbial diversity within the chicken gut microbiome revealed by metagenomics and culture.</title>
        <authorList>
            <person name="Gilroy R."/>
            <person name="Ravi A."/>
            <person name="Getino M."/>
            <person name="Pursley I."/>
            <person name="Horton D.L."/>
            <person name="Alikhan N.F."/>
            <person name="Baker D."/>
            <person name="Gharbi K."/>
            <person name="Hall N."/>
            <person name="Watson M."/>
            <person name="Adriaenssens E.M."/>
            <person name="Foster-Nyarko E."/>
            <person name="Jarju S."/>
            <person name="Secka A."/>
            <person name="Antonio M."/>
            <person name="Oren A."/>
            <person name="Chaudhuri R.R."/>
            <person name="La Ragione R."/>
            <person name="Hildebrand F."/>
            <person name="Pallen M.J."/>
        </authorList>
    </citation>
    <scope>NUCLEOTIDE SEQUENCE</scope>
    <source>
        <strain evidence="6">ChiHjej12B11-1927</strain>
    </source>
</reference>